<feature type="domain" description="Exoribonuclease phosphorolytic" evidence="2">
    <location>
        <begin position="21"/>
        <end position="150"/>
    </location>
</feature>
<reference evidence="4" key="1">
    <citation type="submission" date="2017-09" db="EMBL/GenBank/DDBJ databases">
        <title>Depth-based differentiation of microbial function through sediment-hosted aquifers and enrichment of novel symbionts in the deep terrestrial subsurface.</title>
        <authorList>
            <person name="Probst A.J."/>
            <person name="Ladd B."/>
            <person name="Jarett J.K."/>
            <person name="Geller-Mcgrath D.E."/>
            <person name="Sieber C.M.K."/>
            <person name="Emerson J.B."/>
            <person name="Anantharaman K."/>
            <person name="Thomas B.C."/>
            <person name="Malmstrom R."/>
            <person name="Stieglmeier M."/>
            <person name="Klingl A."/>
            <person name="Woyke T."/>
            <person name="Ryan C.M."/>
            <person name="Banfield J.F."/>
        </authorList>
    </citation>
    <scope>NUCLEOTIDE SEQUENCE [LARGE SCALE GENOMIC DNA]</scope>
</reference>
<keyword evidence="3" id="KW-0808">Transferase</keyword>
<dbReference type="Pfam" id="PF01138">
    <property type="entry name" value="RNase_PH"/>
    <property type="match status" value="2"/>
</dbReference>
<evidence type="ECO:0000313" key="4">
    <source>
        <dbReference type="Proteomes" id="UP000230683"/>
    </source>
</evidence>
<proteinExistence type="predicted"/>
<feature type="domain" description="Exoribonuclease phosphorolytic" evidence="2">
    <location>
        <begin position="329"/>
        <end position="443"/>
    </location>
</feature>
<dbReference type="InterPro" id="IPR036345">
    <property type="entry name" value="ExoRNase_PH_dom2_sf"/>
</dbReference>
<dbReference type="GO" id="GO:0000175">
    <property type="term" value="F:3'-5'-RNA exonuclease activity"/>
    <property type="evidence" value="ECO:0007669"/>
    <property type="project" value="TreeGrafter"/>
</dbReference>
<dbReference type="GO" id="GO:0004654">
    <property type="term" value="F:polyribonucleotide nucleotidyltransferase activity"/>
    <property type="evidence" value="ECO:0007669"/>
    <property type="project" value="InterPro"/>
</dbReference>
<evidence type="ECO:0000256" key="1">
    <source>
        <dbReference type="ARBA" id="ARBA00022884"/>
    </source>
</evidence>
<dbReference type="InterPro" id="IPR027408">
    <property type="entry name" value="PNPase/RNase_PH_dom_sf"/>
</dbReference>
<organism evidence="3 4">
    <name type="scientific">candidate division WWE3 bacterium CG_4_9_14_3_um_filter_34_6</name>
    <dbReference type="NCBI Taxonomy" id="1975079"/>
    <lineage>
        <taxon>Bacteria</taxon>
        <taxon>Katanobacteria</taxon>
    </lineage>
</organism>
<dbReference type="GO" id="GO:0003723">
    <property type="term" value="F:RNA binding"/>
    <property type="evidence" value="ECO:0007669"/>
    <property type="project" value="UniProtKB-KW"/>
</dbReference>
<dbReference type="SUPFAM" id="SSF55666">
    <property type="entry name" value="Ribonuclease PH domain 2-like"/>
    <property type="match status" value="1"/>
</dbReference>
<dbReference type="Gene3D" id="3.30.230.70">
    <property type="entry name" value="GHMP Kinase, N-terminal domain"/>
    <property type="match status" value="2"/>
</dbReference>
<dbReference type="InterPro" id="IPR020568">
    <property type="entry name" value="Ribosomal_Su5_D2-typ_SF"/>
</dbReference>
<dbReference type="GO" id="GO:0005829">
    <property type="term" value="C:cytosol"/>
    <property type="evidence" value="ECO:0007669"/>
    <property type="project" value="TreeGrafter"/>
</dbReference>
<evidence type="ECO:0000259" key="2">
    <source>
        <dbReference type="Pfam" id="PF01138"/>
    </source>
</evidence>
<dbReference type="InterPro" id="IPR012162">
    <property type="entry name" value="PNPase"/>
</dbReference>
<feature type="non-terminal residue" evidence="3">
    <location>
        <position position="443"/>
    </location>
</feature>
<comment type="caution">
    <text evidence="3">The sequence shown here is derived from an EMBL/GenBank/DDBJ whole genome shotgun (WGS) entry which is preliminary data.</text>
</comment>
<evidence type="ECO:0000313" key="3">
    <source>
        <dbReference type="EMBL" id="PJA41129.1"/>
    </source>
</evidence>
<gene>
    <name evidence="3" type="ORF">CO178_00850</name>
</gene>
<dbReference type="EMBL" id="PFWY01000041">
    <property type="protein sequence ID" value="PJA41129.1"/>
    <property type="molecule type" value="Genomic_DNA"/>
</dbReference>
<dbReference type="AlphaFoldDB" id="A0A2M7X4T6"/>
<dbReference type="InterPro" id="IPR001247">
    <property type="entry name" value="ExoRNase_PH_dom1"/>
</dbReference>
<dbReference type="GO" id="GO:0006402">
    <property type="term" value="P:mRNA catabolic process"/>
    <property type="evidence" value="ECO:0007669"/>
    <property type="project" value="InterPro"/>
</dbReference>
<protein>
    <submittedName>
        <fullName evidence="3">Polyribonucleotide nucleotidyltransferase</fullName>
    </submittedName>
</protein>
<name>A0A2M7X4T6_UNCKA</name>
<dbReference type="PANTHER" id="PTHR11252:SF0">
    <property type="entry name" value="POLYRIBONUCLEOTIDE NUCLEOTIDYLTRANSFERASE 1, MITOCHONDRIAL"/>
    <property type="match status" value="1"/>
</dbReference>
<accession>A0A2M7X4T6</accession>
<keyword evidence="1" id="KW-0694">RNA-binding</keyword>
<dbReference type="PANTHER" id="PTHR11252">
    <property type="entry name" value="POLYRIBONUCLEOTIDE NUCLEOTIDYLTRANSFERASE"/>
    <property type="match status" value="1"/>
</dbReference>
<sequence length="443" mass="49135">MERKKDETSKVVVEAEFNGQKLVMETGVLAKSATIAIKATLGGTTVLVTVVSAPGAPDKDFFPLRVDYEERFYAGGLIGGSRFTRREGRPTDQASVSARLMDHAIRPLFPKDFMDETQIITTVMSVDGKNCPVLLGFLAASTALLASGLPFKGPLVPLRIQKINGEYSYGLFSHDHSSDVDFVVTYLDEGKKVQAMEAESNIIPEEEIVSAIKKGAEVTKVLFDLQKEFSKKVGNSVREYVRSWLNKDAIVEVSELSLSTIENMYEKGFVFEGAEWRQGLLELEKELAEKFDGKYSAMQITTLVSEVQKNHIRKLVLNGKRIDGRKNDEIRQLESEVGVISRVHGSALFSRGLTQSLTITTLASGAQKQLIQNMDSEEEKRYMHHYNFPPYSTGEVRGLKGPGRREIGHGMLAEKALIPVLPKEEDFGYAMRLVSEILSSNGS</sequence>
<dbReference type="Proteomes" id="UP000230683">
    <property type="component" value="Unassembled WGS sequence"/>
</dbReference>
<dbReference type="SUPFAM" id="SSF54211">
    <property type="entry name" value="Ribosomal protein S5 domain 2-like"/>
    <property type="match status" value="2"/>
</dbReference>